<protein>
    <recommendedName>
        <fullName evidence="6 16">CDP-diacylglycerol--glycerol-3-phosphate 3-phosphatidyltransferase</fullName>
        <ecNumber evidence="5 16">2.7.8.5</ecNumber>
    </recommendedName>
</protein>
<comment type="pathway">
    <text evidence="3">Phospholipid metabolism; phosphatidylglycerol biosynthesis; phosphatidylglycerol from CDP-diacylglycerol: step 1/2.</text>
</comment>
<comment type="similarity">
    <text evidence="4 17">Belongs to the CDP-alcohol phosphatidyltransferase class-I family.</text>
</comment>
<reference evidence="19" key="2">
    <citation type="journal article" date="2021" name="PeerJ">
        <title>Extensive microbial diversity within the chicken gut microbiome revealed by metagenomics and culture.</title>
        <authorList>
            <person name="Gilroy R."/>
            <person name="Ravi A."/>
            <person name="Getino M."/>
            <person name="Pursley I."/>
            <person name="Horton D.L."/>
            <person name="Alikhan N.F."/>
            <person name="Baker D."/>
            <person name="Gharbi K."/>
            <person name="Hall N."/>
            <person name="Watson M."/>
            <person name="Adriaenssens E.M."/>
            <person name="Foster-Nyarko E."/>
            <person name="Jarju S."/>
            <person name="Secka A."/>
            <person name="Antonio M."/>
            <person name="Oren A."/>
            <person name="Chaudhuri R.R."/>
            <person name="La Ragione R."/>
            <person name="Hildebrand F."/>
            <person name="Pallen M.J."/>
        </authorList>
    </citation>
    <scope>NUCLEOTIDE SEQUENCE</scope>
    <source>
        <strain evidence="19">ChiGjej1B1-1684</strain>
    </source>
</reference>
<keyword evidence="14" id="KW-1208">Phospholipid metabolism</keyword>
<comment type="catalytic activity">
    <reaction evidence="15">
        <text>a CDP-1,2-diacyl-sn-glycerol + sn-glycerol 3-phosphate = a 1,2-diacyl-sn-glycero-3-phospho-(1'-sn-glycero-3'-phosphate) + CMP + H(+)</text>
        <dbReference type="Rhea" id="RHEA:12593"/>
        <dbReference type="ChEBI" id="CHEBI:15378"/>
        <dbReference type="ChEBI" id="CHEBI:57597"/>
        <dbReference type="ChEBI" id="CHEBI:58332"/>
        <dbReference type="ChEBI" id="CHEBI:60110"/>
        <dbReference type="ChEBI" id="CHEBI:60377"/>
        <dbReference type="EC" id="2.7.8.5"/>
    </reaction>
</comment>
<dbReference type="PANTHER" id="PTHR14269:SF62">
    <property type="entry name" value="CDP-DIACYLGLYCEROL--GLYCEROL-3-PHOSPHATE 3-PHOSPHATIDYLTRANSFERASE 1, CHLOROPLASTIC"/>
    <property type="match status" value="1"/>
</dbReference>
<evidence type="ECO:0000256" key="2">
    <source>
        <dbReference type="ARBA" id="ARBA00004141"/>
    </source>
</evidence>
<name>A0A9D1LXL0_9FIRM</name>
<comment type="function">
    <text evidence="1">This protein catalyzes the committed step to the synthesis of the acidic phospholipids.</text>
</comment>
<comment type="caution">
    <text evidence="19">The sequence shown here is derived from an EMBL/GenBank/DDBJ whole genome shotgun (WGS) entry which is preliminary data.</text>
</comment>
<dbReference type="GO" id="GO:0016020">
    <property type="term" value="C:membrane"/>
    <property type="evidence" value="ECO:0007669"/>
    <property type="project" value="UniProtKB-SubCell"/>
</dbReference>
<feature type="transmembrane region" description="Helical" evidence="18">
    <location>
        <begin position="67"/>
        <end position="85"/>
    </location>
</feature>
<dbReference type="InterPro" id="IPR050324">
    <property type="entry name" value="CDP-alcohol_PTase-I"/>
</dbReference>
<evidence type="ECO:0000256" key="11">
    <source>
        <dbReference type="ARBA" id="ARBA00023098"/>
    </source>
</evidence>
<evidence type="ECO:0000256" key="6">
    <source>
        <dbReference type="ARBA" id="ARBA00014944"/>
    </source>
</evidence>
<evidence type="ECO:0000256" key="17">
    <source>
        <dbReference type="RuleBase" id="RU003750"/>
    </source>
</evidence>
<evidence type="ECO:0000256" key="13">
    <source>
        <dbReference type="ARBA" id="ARBA00023209"/>
    </source>
</evidence>
<feature type="transmembrane region" description="Helical" evidence="18">
    <location>
        <begin position="7"/>
        <end position="24"/>
    </location>
</feature>
<dbReference type="EC" id="2.7.8.5" evidence="5 16"/>
<dbReference type="Proteomes" id="UP000824118">
    <property type="component" value="Unassembled WGS sequence"/>
</dbReference>
<evidence type="ECO:0000256" key="14">
    <source>
        <dbReference type="ARBA" id="ARBA00023264"/>
    </source>
</evidence>
<dbReference type="GO" id="GO:0046474">
    <property type="term" value="P:glycerophospholipid biosynthetic process"/>
    <property type="evidence" value="ECO:0007669"/>
    <property type="project" value="TreeGrafter"/>
</dbReference>
<evidence type="ECO:0000256" key="4">
    <source>
        <dbReference type="ARBA" id="ARBA00010441"/>
    </source>
</evidence>
<keyword evidence="8 17" id="KW-0808">Transferase</keyword>
<evidence type="ECO:0000256" key="16">
    <source>
        <dbReference type="NCBIfam" id="TIGR00560"/>
    </source>
</evidence>
<keyword evidence="11" id="KW-0443">Lipid metabolism</keyword>
<gene>
    <name evidence="19" type="primary">pgsA</name>
    <name evidence="19" type="ORF">IAD22_02290</name>
</gene>
<dbReference type="Pfam" id="PF01066">
    <property type="entry name" value="CDP-OH_P_transf"/>
    <property type="match status" value="1"/>
</dbReference>
<dbReference type="InterPro" id="IPR000462">
    <property type="entry name" value="CDP-OH_P_trans"/>
</dbReference>
<evidence type="ECO:0000256" key="5">
    <source>
        <dbReference type="ARBA" id="ARBA00013170"/>
    </source>
</evidence>
<evidence type="ECO:0000256" key="9">
    <source>
        <dbReference type="ARBA" id="ARBA00022692"/>
    </source>
</evidence>
<dbReference type="PIRSF" id="PIRSF000847">
    <property type="entry name" value="Phos_ph_gly_syn"/>
    <property type="match status" value="1"/>
</dbReference>
<evidence type="ECO:0000256" key="10">
    <source>
        <dbReference type="ARBA" id="ARBA00022989"/>
    </source>
</evidence>
<dbReference type="PANTHER" id="PTHR14269">
    <property type="entry name" value="CDP-DIACYLGLYCEROL--GLYCEROL-3-PHOSPHATE 3-PHOSPHATIDYLTRANSFERASE-RELATED"/>
    <property type="match status" value="1"/>
</dbReference>
<keyword evidence="10 18" id="KW-1133">Transmembrane helix</keyword>
<keyword evidence="13" id="KW-0594">Phospholipid biosynthesis</keyword>
<dbReference type="NCBIfam" id="TIGR00560">
    <property type="entry name" value="pgsA"/>
    <property type="match status" value="1"/>
</dbReference>
<feature type="transmembrane region" description="Helical" evidence="18">
    <location>
        <begin position="170"/>
        <end position="188"/>
    </location>
</feature>
<dbReference type="GO" id="GO:0008444">
    <property type="term" value="F:CDP-diacylglycerol-glycerol-3-phosphate 3-phosphatidyltransferase activity"/>
    <property type="evidence" value="ECO:0007669"/>
    <property type="project" value="UniProtKB-UniRule"/>
</dbReference>
<accession>A0A9D1LXL0</accession>
<comment type="subcellular location">
    <subcellularLocation>
        <location evidence="2">Membrane</location>
        <topology evidence="2">Multi-pass membrane protein</topology>
    </subcellularLocation>
</comment>
<reference evidence="19" key="1">
    <citation type="submission" date="2020-10" db="EMBL/GenBank/DDBJ databases">
        <authorList>
            <person name="Gilroy R."/>
        </authorList>
    </citation>
    <scope>NUCLEOTIDE SEQUENCE</scope>
    <source>
        <strain evidence="19">ChiGjej1B1-1684</strain>
    </source>
</reference>
<dbReference type="EMBL" id="DVNG01000032">
    <property type="protein sequence ID" value="HIU49831.1"/>
    <property type="molecule type" value="Genomic_DNA"/>
</dbReference>
<keyword evidence="9 18" id="KW-0812">Transmembrane</keyword>
<evidence type="ECO:0000313" key="19">
    <source>
        <dbReference type="EMBL" id="HIU49831.1"/>
    </source>
</evidence>
<dbReference type="Gene3D" id="1.20.120.1760">
    <property type="match status" value="1"/>
</dbReference>
<proteinExistence type="inferred from homology"/>
<evidence type="ECO:0000256" key="1">
    <source>
        <dbReference type="ARBA" id="ARBA00003973"/>
    </source>
</evidence>
<evidence type="ECO:0000313" key="20">
    <source>
        <dbReference type="Proteomes" id="UP000824118"/>
    </source>
</evidence>
<dbReference type="AlphaFoldDB" id="A0A9D1LXL0"/>
<dbReference type="PROSITE" id="PS00379">
    <property type="entry name" value="CDP_ALCOHOL_P_TRANSF"/>
    <property type="match status" value="1"/>
</dbReference>
<evidence type="ECO:0000256" key="15">
    <source>
        <dbReference type="ARBA" id="ARBA00048586"/>
    </source>
</evidence>
<evidence type="ECO:0000256" key="12">
    <source>
        <dbReference type="ARBA" id="ARBA00023136"/>
    </source>
</evidence>
<keyword evidence="7" id="KW-0444">Lipid biosynthesis</keyword>
<feature type="transmembrane region" description="Helical" evidence="18">
    <location>
        <begin position="129"/>
        <end position="150"/>
    </location>
</feature>
<keyword evidence="12 18" id="KW-0472">Membrane</keyword>
<dbReference type="InterPro" id="IPR043130">
    <property type="entry name" value="CDP-OH_PTrfase_TM_dom"/>
</dbReference>
<evidence type="ECO:0000256" key="3">
    <source>
        <dbReference type="ARBA" id="ARBA00005042"/>
    </source>
</evidence>
<dbReference type="InterPro" id="IPR048254">
    <property type="entry name" value="CDP_ALCOHOL_P_TRANSF_CS"/>
</dbReference>
<dbReference type="InterPro" id="IPR004570">
    <property type="entry name" value="Phosphatidylglycerol_P_synth"/>
</dbReference>
<evidence type="ECO:0000256" key="7">
    <source>
        <dbReference type="ARBA" id="ARBA00022516"/>
    </source>
</evidence>
<organism evidence="19 20">
    <name type="scientific">Candidatus Limousia pullorum</name>
    <dbReference type="NCBI Taxonomy" id="2840860"/>
    <lineage>
        <taxon>Bacteria</taxon>
        <taxon>Bacillati</taxon>
        <taxon>Bacillota</taxon>
        <taxon>Clostridia</taxon>
        <taxon>Eubacteriales</taxon>
        <taxon>Oscillospiraceae</taxon>
        <taxon>Oscillospiraceae incertae sedis</taxon>
        <taxon>Candidatus Limousia</taxon>
    </lineage>
</organism>
<evidence type="ECO:0000256" key="8">
    <source>
        <dbReference type="ARBA" id="ARBA00022679"/>
    </source>
</evidence>
<sequence>MNLPNKLTVLRILLVPFFVASLLIPFPHHYLVSCLIFIMASVTDCLDGKLARKRNLVTDFGKFADPLADKILVISAFVCFIALGITDPVMVIIVLIREFTVTSIRLVAASQGKVVAANIWGKVKTVSQIIAICAVMFSSYILELMDLNIISVSSEVYQQFSSGFMVMDQIFLWVSTIFAVISGVIYVMDNKHVIQDW</sequence>
<evidence type="ECO:0000256" key="18">
    <source>
        <dbReference type="SAM" id="Phobius"/>
    </source>
</evidence>